<keyword evidence="2" id="KW-1185">Reference proteome</keyword>
<sequence>MPGGSKTESKKLQRNGADSKERLYLFFVDPEVYLLATIGYIDLEIKNGGAALHGEEENKACAFNLLERRRGRRRYQGRQPGIGSSHLKKCPHTFL</sequence>
<evidence type="ECO:0000313" key="2">
    <source>
        <dbReference type="Proteomes" id="UP001144372"/>
    </source>
</evidence>
<dbReference type="EMBL" id="BSDR01000001">
    <property type="protein sequence ID" value="GLI35747.1"/>
    <property type="molecule type" value="Genomic_DNA"/>
</dbReference>
<name>A0A9W6FVT7_9BACT</name>
<comment type="caution">
    <text evidence="1">The sequence shown here is derived from an EMBL/GenBank/DDBJ whole genome shotgun (WGS) entry which is preliminary data.</text>
</comment>
<reference evidence="1" key="1">
    <citation type="submission" date="2022-12" db="EMBL/GenBank/DDBJ databases">
        <title>Reference genome sequencing for broad-spectrum identification of bacterial and archaeal isolates by mass spectrometry.</title>
        <authorList>
            <person name="Sekiguchi Y."/>
            <person name="Tourlousse D.M."/>
        </authorList>
    </citation>
    <scope>NUCLEOTIDE SEQUENCE</scope>
    <source>
        <strain evidence="1">ASRB1</strain>
    </source>
</reference>
<dbReference type="Proteomes" id="UP001144372">
    <property type="component" value="Unassembled WGS sequence"/>
</dbReference>
<protein>
    <submittedName>
        <fullName evidence="1">Uncharacterized protein</fullName>
    </submittedName>
</protein>
<evidence type="ECO:0000313" key="1">
    <source>
        <dbReference type="EMBL" id="GLI35747.1"/>
    </source>
</evidence>
<proteinExistence type="predicted"/>
<organism evidence="1 2">
    <name type="scientific">Desulforhabdus amnigena</name>
    <dbReference type="NCBI Taxonomy" id="40218"/>
    <lineage>
        <taxon>Bacteria</taxon>
        <taxon>Pseudomonadati</taxon>
        <taxon>Thermodesulfobacteriota</taxon>
        <taxon>Syntrophobacteria</taxon>
        <taxon>Syntrophobacterales</taxon>
        <taxon>Syntrophobacteraceae</taxon>
        <taxon>Desulforhabdus</taxon>
    </lineage>
</organism>
<accession>A0A9W6FVT7</accession>
<gene>
    <name evidence="1" type="ORF">DAMNIGENAA_31800</name>
</gene>
<dbReference type="AlphaFoldDB" id="A0A9W6FVT7"/>